<dbReference type="PIRSF" id="PIRSF010376">
    <property type="entry name" value="IspE"/>
    <property type="match status" value="1"/>
</dbReference>
<organism evidence="6">
    <name type="scientific">freshwater metagenome</name>
    <dbReference type="NCBI Taxonomy" id="449393"/>
    <lineage>
        <taxon>unclassified sequences</taxon>
        <taxon>metagenomes</taxon>
        <taxon>ecological metagenomes</taxon>
    </lineage>
</organism>
<feature type="domain" description="GHMP kinase N-terminal" evidence="5">
    <location>
        <begin position="66"/>
        <end position="106"/>
    </location>
</feature>
<gene>
    <name evidence="6" type="ORF">UFOPK2334_01004</name>
</gene>
<keyword evidence="1" id="KW-0808">Transferase</keyword>
<evidence type="ECO:0000256" key="4">
    <source>
        <dbReference type="ARBA" id="ARBA00022840"/>
    </source>
</evidence>
<dbReference type="InterPro" id="IPR014721">
    <property type="entry name" value="Ribsml_uS5_D2-typ_fold_subgr"/>
</dbReference>
<dbReference type="GO" id="GO:0005524">
    <property type="term" value="F:ATP binding"/>
    <property type="evidence" value="ECO:0007669"/>
    <property type="project" value="UniProtKB-KW"/>
</dbReference>
<sequence length="242" mass="25260">MTKIIAPAKLTLSLVITGVRSDGFHLIDAEMVSLDIADEIEITASDITTITVSGPFAAGVPTDSTNLVAHALSLVDRTANVHIQKNIPNGGGLGGGSTDAAAILRWATWTDVPGSAVVGADIPFCVVGGRAQVTGIGEIVTPLPHIRRDFTLFLPPMSVSTPAVYREWDALGGPKGPNGNDLEPAAISAFPELGQWRDRVESAIGSTLFLAGSGSTWFADGHVHQGLDQISDVQVVYATTRP</sequence>
<dbReference type="InterPro" id="IPR006204">
    <property type="entry name" value="GHMP_kinase_N_dom"/>
</dbReference>
<dbReference type="SUPFAM" id="SSF54211">
    <property type="entry name" value="Ribosomal protein S5 domain 2-like"/>
    <property type="match status" value="1"/>
</dbReference>
<dbReference type="Gene3D" id="3.30.70.890">
    <property type="entry name" value="GHMP kinase, C-terminal domain"/>
    <property type="match status" value="1"/>
</dbReference>
<dbReference type="PANTHER" id="PTHR43527:SF2">
    <property type="entry name" value="4-DIPHOSPHOCYTIDYL-2-C-METHYL-D-ERYTHRITOL KINASE, CHLOROPLASTIC"/>
    <property type="match status" value="1"/>
</dbReference>
<evidence type="ECO:0000256" key="3">
    <source>
        <dbReference type="ARBA" id="ARBA00022777"/>
    </source>
</evidence>
<dbReference type="AlphaFoldDB" id="A0A6J6N0R8"/>
<accession>A0A6J6N0R8</accession>
<protein>
    <submittedName>
        <fullName evidence="6">Unannotated protein</fullName>
    </submittedName>
</protein>
<evidence type="ECO:0000256" key="2">
    <source>
        <dbReference type="ARBA" id="ARBA00022741"/>
    </source>
</evidence>
<evidence type="ECO:0000259" key="5">
    <source>
        <dbReference type="Pfam" id="PF00288"/>
    </source>
</evidence>
<dbReference type="EMBL" id="CAEZXA010000088">
    <property type="protein sequence ID" value="CAB4678514.1"/>
    <property type="molecule type" value="Genomic_DNA"/>
</dbReference>
<keyword evidence="2" id="KW-0547">Nucleotide-binding</keyword>
<keyword evidence="3" id="KW-0418">Kinase</keyword>
<name>A0A6J6N0R8_9ZZZZ</name>
<dbReference type="InterPro" id="IPR020568">
    <property type="entry name" value="Ribosomal_Su5_D2-typ_SF"/>
</dbReference>
<dbReference type="InterPro" id="IPR004424">
    <property type="entry name" value="IspE"/>
</dbReference>
<dbReference type="PANTHER" id="PTHR43527">
    <property type="entry name" value="4-DIPHOSPHOCYTIDYL-2-C-METHYL-D-ERYTHRITOL KINASE, CHLOROPLASTIC"/>
    <property type="match status" value="1"/>
</dbReference>
<evidence type="ECO:0000256" key="1">
    <source>
        <dbReference type="ARBA" id="ARBA00022679"/>
    </source>
</evidence>
<dbReference type="Gene3D" id="3.30.230.10">
    <property type="match status" value="1"/>
</dbReference>
<dbReference type="GO" id="GO:0016114">
    <property type="term" value="P:terpenoid biosynthetic process"/>
    <property type="evidence" value="ECO:0007669"/>
    <property type="project" value="InterPro"/>
</dbReference>
<evidence type="ECO:0000313" key="6">
    <source>
        <dbReference type="EMBL" id="CAB4678514.1"/>
    </source>
</evidence>
<dbReference type="GO" id="GO:0050515">
    <property type="term" value="F:4-(cytidine 5'-diphospho)-2-C-methyl-D-erythritol kinase activity"/>
    <property type="evidence" value="ECO:0007669"/>
    <property type="project" value="InterPro"/>
</dbReference>
<dbReference type="InterPro" id="IPR036554">
    <property type="entry name" value="GHMP_kinase_C_sf"/>
</dbReference>
<proteinExistence type="inferred from homology"/>
<reference evidence="6" key="1">
    <citation type="submission" date="2020-05" db="EMBL/GenBank/DDBJ databases">
        <authorList>
            <person name="Chiriac C."/>
            <person name="Salcher M."/>
            <person name="Ghai R."/>
            <person name="Kavagutti S V."/>
        </authorList>
    </citation>
    <scope>NUCLEOTIDE SEQUENCE</scope>
</reference>
<dbReference type="Pfam" id="PF00288">
    <property type="entry name" value="GHMP_kinases_N"/>
    <property type="match status" value="1"/>
</dbReference>
<dbReference type="SUPFAM" id="SSF55060">
    <property type="entry name" value="GHMP Kinase, C-terminal domain"/>
    <property type="match status" value="1"/>
</dbReference>
<keyword evidence="4" id="KW-0067">ATP-binding</keyword>
<dbReference type="HAMAP" id="MF_00061">
    <property type="entry name" value="IspE"/>
    <property type="match status" value="1"/>
</dbReference>